<evidence type="ECO:0000256" key="3">
    <source>
        <dbReference type="ARBA" id="ARBA00022679"/>
    </source>
</evidence>
<protein>
    <recommendedName>
        <fullName evidence="1">site-specific DNA-methyltransferase (adenine-specific)</fullName>
        <ecNumber evidence="1">2.1.1.72</ecNumber>
    </recommendedName>
</protein>
<gene>
    <name evidence="8" type="ORF">D3230_06295</name>
</gene>
<name>A0ABS1SEL5_9MICO</name>
<evidence type="ECO:0000256" key="4">
    <source>
        <dbReference type="ARBA" id="ARBA00022747"/>
    </source>
</evidence>
<comment type="catalytic activity">
    <reaction evidence="5">
        <text>a 2'-deoxyadenosine in DNA + S-adenosyl-L-methionine = an N(6)-methyl-2'-deoxyadenosine in DNA + S-adenosyl-L-homocysteine + H(+)</text>
        <dbReference type="Rhea" id="RHEA:15197"/>
        <dbReference type="Rhea" id="RHEA-COMP:12418"/>
        <dbReference type="Rhea" id="RHEA-COMP:12419"/>
        <dbReference type="ChEBI" id="CHEBI:15378"/>
        <dbReference type="ChEBI" id="CHEBI:57856"/>
        <dbReference type="ChEBI" id="CHEBI:59789"/>
        <dbReference type="ChEBI" id="CHEBI:90615"/>
        <dbReference type="ChEBI" id="CHEBI:90616"/>
        <dbReference type="EC" id="2.1.1.72"/>
    </reaction>
</comment>
<proteinExistence type="predicted"/>
<dbReference type="Pfam" id="PF18135">
    <property type="entry name" value="Type_ISP_C"/>
    <property type="match status" value="1"/>
</dbReference>
<dbReference type="EC" id="2.1.1.72" evidence="1"/>
<evidence type="ECO:0000256" key="5">
    <source>
        <dbReference type="ARBA" id="ARBA00047942"/>
    </source>
</evidence>
<dbReference type="InterPro" id="IPR050953">
    <property type="entry name" value="N4_N6_ade-DNA_methylase"/>
</dbReference>
<dbReference type="InterPro" id="IPR002052">
    <property type="entry name" value="DNA_methylase_N6_adenine_CS"/>
</dbReference>
<reference evidence="8 9" key="1">
    <citation type="submission" date="2018-09" db="EMBL/GenBank/DDBJ databases">
        <title>Comparative genomics of Leucobacter spp.</title>
        <authorList>
            <person name="Reis A.C."/>
            <person name="Kolvenbach B.A."/>
            <person name="Corvini P.F.X."/>
            <person name="Nunes O.C."/>
        </authorList>
    </citation>
    <scope>NUCLEOTIDE SEQUENCE [LARGE SCALE GENOMIC DNA]</scope>
    <source>
        <strain evidence="8 9">TAN 31504</strain>
    </source>
</reference>
<dbReference type="EMBL" id="QYAC01000003">
    <property type="protein sequence ID" value="MBL3678905.1"/>
    <property type="molecule type" value="Genomic_DNA"/>
</dbReference>
<evidence type="ECO:0000256" key="2">
    <source>
        <dbReference type="ARBA" id="ARBA00022603"/>
    </source>
</evidence>
<dbReference type="InterPro" id="IPR003356">
    <property type="entry name" value="DNA_methylase_A-5"/>
</dbReference>
<evidence type="ECO:0000259" key="6">
    <source>
        <dbReference type="Pfam" id="PF02384"/>
    </source>
</evidence>
<dbReference type="Gene3D" id="3.40.50.150">
    <property type="entry name" value="Vaccinia Virus protein VP39"/>
    <property type="match status" value="1"/>
</dbReference>
<feature type="domain" description="DNA methylase adenine-specific" evidence="6">
    <location>
        <begin position="257"/>
        <end position="443"/>
    </location>
</feature>
<organism evidence="8 9">
    <name type="scientific">Leucobacter chromiireducens subsp. solipictus</name>
    <dbReference type="NCBI Taxonomy" id="398235"/>
    <lineage>
        <taxon>Bacteria</taxon>
        <taxon>Bacillati</taxon>
        <taxon>Actinomycetota</taxon>
        <taxon>Actinomycetes</taxon>
        <taxon>Micrococcales</taxon>
        <taxon>Microbacteriaceae</taxon>
        <taxon>Leucobacter</taxon>
    </lineage>
</organism>
<evidence type="ECO:0000259" key="7">
    <source>
        <dbReference type="Pfam" id="PF18135"/>
    </source>
</evidence>
<dbReference type="Pfam" id="PF02384">
    <property type="entry name" value="N6_Mtase"/>
    <property type="match status" value="1"/>
</dbReference>
<accession>A0ABS1SEL5</accession>
<dbReference type="PRINTS" id="PR00507">
    <property type="entry name" value="N12N6MTFRASE"/>
</dbReference>
<dbReference type="PANTHER" id="PTHR33841">
    <property type="entry name" value="DNA METHYLTRANSFERASE YEEA-RELATED"/>
    <property type="match status" value="1"/>
</dbReference>
<evidence type="ECO:0000256" key="1">
    <source>
        <dbReference type="ARBA" id="ARBA00011900"/>
    </source>
</evidence>
<dbReference type="InterPro" id="IPR029063">
    <property type="entry name" value="SAM-dependent_MTases_sf"/>
</dbReference>
<keyword evidence="2" id="KW-0489">Methyltransferase</keyword>
<feature type="domain" description="Type ISP restriction-modification enzyme LLaBIII C-terminal specificity" evidence="7">
    <location>
        <begin position="637"/>
        <end position="978"/>
    </location>
</feature>
<dbReference type="InterPro" id="IPR041635">
    <property type="entry name" value="Type_ISP_LLaBIII_C"/>
</dbReference>
<dbReference type="PROSITE" id="PS00092">
    <property type="entry name" value="N6_MTASE"/>
    <property type="match status" value="1"/>
</dbReference>
<evidence type="ECO:0000313" key="8">
    <source>
        <dbReference type="EMBL" id="MBL3678905.1"/>
    </source>
</evidence>
<dbReference type="PANTHER" id="PTHR33841:SF1">
    <property type="entry name" value="DNA METHYLTRANSFERASE A"/>
    <property type="match status" value="1"/>
</dbReference>
<keyword evidence="4" id="KW-0680">Restriction system</keyword>
<comment type="caution">
    <text evidence="8">The sequence shown here is derived from an EMBL/GenBank/DDBJ whole genome shotgun (WGS) entry which is preliminary data.</text>
</comment>
<evidence type="ECO:0000313" key="9">
    <source>
        <dbReference type="Proteomes" id="UP001645859"/>
    </source>
</evidence>
<dbReference type="SUPFAM" id="SSF53335">
    <property type="entry name" value="S-adenosyl-L-methionine-dependent methyltransferases"/>
    <property type="match status" value="1"/>
</dbReference>
<sequence length="1046" mass="116958">MHDEVRDQERRVRPDYGVSINRVMIGYIEVKAPGRSINPTEMTGHDLEQWTRQRDLPNLLYTNGTDWRYYRGGELIEQAILTPQSLVDVGANLEATPQLEAIFRAFLNWTAAPITSVRSLVRAIAPLTRLLRGEVLDQLAAERKRISSGELEDEQPFIGLARDWRRLLFPQAEDETFADGYAQAVTFALLLARTSNIEISGRSLHEVGRELGLQHSLMGRALQLLTDDVATDFKVSLDLLVTVVGAVRWDRIRSSKRDVYLYLYEEFLAEYDDELRQDSGTYYTPKELVDEMVRLTQTVLQEELKIDQGFASSDVYTIDPAMGTGTFLQSIVETVQEQVKIEEGPGGVADALTELAQRLVGFEIQMGPYAVAELRVAELLTQADASLPDDGLKLYVTDTLDDPNADMTQIASGLQPIANSRKRANAIKRSQKVNVVIGNPPYRELASGLGGWVEHGSGADGKESEGVLSAFLEDVPGRIAAKLKNFYIYFWRWGTWKVWESTPADETGIICFITTSGYVTGTAFKTMRRYIRQHASDGWIIDLTPEGQTPEVATRIFPQVRQPLAIGIFVRRPETDLATPANLRYLSVHGRRAEKFSQLRKLEISDASWRTVRTDWTAPFTAAASSSWDDWPTVDNIFPWYSPGVFPTRTWVYSPSSSTLEARWKTLVGEADQEERRKLMKDSGTAFHSEFKDLPGYPHPARLPKISSLTAQSDAEPIIKVGFRAFDRQYLLADPRLIHRAREGLWEAALVQGQVFVFEQHVHSISGGPGLLFSGWIPDNHHFNNRGGRSMPFLHPDGTANLASGLVTALTSEFGEPVEPVDVLAYVAAVTAHPGFTLDFADELETPGIRVPLTKDYALWAEAVELGKDLLTAQTFGRFDGSDIAYSQDDPRRVMIRDRVKELPQGLSYDASAEEIIVGGGRFGPVSRKVFEYSVGGRNVLKSWVGYRSNEPAGKRTSPLDDLNPTVWEREWTKDLLEVLTVLSKLVALEEGQAKLLKKIVSTPVFTVTELEECGTAWPKQDSDRKPRRAITNALFDVEAVVKDGN</sequence>
<keyword evidence="9" id="KW-1185">Reference proteome</keyword>
<keyword evidence="3" id="KW-0808">Transferase</keyword>
<dbReference type="Proteomes" id="UP001645859">
    <property type="component" value="Unassembled WGS sequence"/>
</dbReference>